<comment type="caution">
    <text evidence="1">The sequence shown here is derived from an EMBL/GenBank/DDBJ whole genome shotgun (WGS) entry which is preliminary data.</text>
</comment>
<gene>
    <name evidence="1" type="ORF">IU459_32650</name>
</gene>
<keyword evidence="2" id="KW-1185">Reference proteome</keyword>
<reference evidence="1 2" key="1">
    <citation type="submission" date="2020-10" db="EMBL/GenBank/DDBJ databases">
        <title>Identification of Nocardia species via Next-generation sequencing and recognition of intraspecies genetic diversity.</title>
        <authorList>
            <person name="Li P."/>
            <person name="Li P."/>
            <person name="Lu B."/>
        </authorList>
    </citation>
    <scope>NUCLEOTIDE SEQUENCE [LARGE SCALE GENOMIC DNA]</scope>
    <source>
        <strain evidence="1 2">BJ06-0157</strain>
    </source>
</reference>
<name>A0ABS0D1G2_9NOCA</name>
<accession>A0ABS0D1G2</accession>
<sequence>MFDDADVVTLTGLPRDQQLAELRARMAAIPGRIGATEPPPLLARSSTAVIPVAGGLGEALPEGGLPRGGVVACTGRRTPLVGLLAAVTAAGEWVAVVGQPQLGLLAFTEMNGDLTKLAHIPDLKGEDPLTVAAVLLDGVDVVVLDVAGGAPPSRMRAVLARLRSHDGVLVVTGAGWARPDLEIRCELAEYDGLSRGRGRLQTMTFDIQVTGRTARRPRTTRVQLAGTSTQRCSWTRRAPVAAVAPASIARTG</sequence>
<proteinExistence type="predicted"/>
<protein>
    <recommendedName>
        <fullName evidence="3">Recombinase A</fullName>
    </recommendedName>
</protein>
<dbReference type="EMBL" id="JADLQX010000040">
    <property type="protein sequence ID" value="MBF6302255.1"/>
    <property type="molecule type" value="Genomic_DNA"/>
</dbReference>
<dbReference type="RefSeq" id="WP_195133445.1">
    <property type="nucleotide sequence ID" value="NZ_JADLQX010000040.1"/>
</dbReference>
<organism evidence="1 2">
    <name type="scientific">Nocardia amamiensis</name>
    <dbReference type="NCBI Taxonomy" id="404578"/>
    <lineage>
        <taxon>Bacteria</taxon>
        <taxon>Bacillati</taxon>
        <taxon>Actinomycetota</taxon>
        <taxon>Actinomycetes</taxon>
        <taxon>Mycobacteriales</taxon>
        <taxon>Nocardiaceae</taxon>
        <taxon>Nocardia</taxon>
    </lineage>
</organism>
<evidence type="ECO:0000313" key="1">
    <source>
        <dbReference type="EMBL" id="MBF6302255.1"/>
    </source>
</evidence>
<dbReference type="Proteomes" id="UP000702209">
    <property type="component" value="Unassembled WGS sequence"/>
</dbReference>
<evidence type="ECO:0000313" key="2">
    <source>
        <dbReference type="Proteomes" id="UP000702209"/>
    </source>
</evidence>
<evidence type="ECO:0008006" key="3">
    <source>
        <dbReference type="Google" id="ProtNLM"/>
    </source>
</evidence>